<organism evidence="1 2">
    <name type="scientific">Paenibacillus thiaminolyticus</name>
    <name type="common">Bacillus thiaminolyticus</name>
    <dbReference type="NCBI Taxonomy" id="49283"/>
    <lineage>
        <taxon>Bacteria</taxon>
        <taxon>Bacillati</taxon>
        <taxon>Bacillota</taxon>
        <taxon>Bacilli</taxon>
        <taxon>Bacillales</taxon>
        <taxon>Paenibacillaceae</taxon>
        <taxon>Paenibacillus</taxon>
    </lineage>
</organism>
<evidence type="ECO:0000313" key="1">
    <source>
        <dbReference type="EMBL" id="RJG23761.1"/>
    </source>
</evidence>
<dbReference type="Proteomes" id="UP000266177">
    <property type="component" value="Unassembled WGS sequence"/>
</dbReference>
<accession>A0A3A3GHC9</accession>
<dbReference type="EMBL" id="QYZD01000009">
    <property type="protein sequence ID" value="RJG23761.1"/>
    <property type="molecule type" value="Genomic_DNA"/>
</dbReference>
<gene>
    <name evidence="1" type="ORF">DQX05_12090</name>
</gene>
<name>A0A3A3GHC9_PANTH</name>
<proteinExistence type="predicted"/>
<evidence type="ECO:0000313" key="2">
    <source>
        <dbReference type="Proteomes" id="UP000266177"/>
    </source>
</evidence>
<dbReference type="OrthoDB" id="2084446at2"/>
<dbReference type="RefSeq" id="WP_119793865.1">
    <property type="nucleotide sequence ID" value="NZ_QYZD01000009.1"/>
</dbReference>
<dbReference type="AlphaFoldDB" id="A0A3A3GHC9"/>
<comment type="caution">
    <text evidence="1">The sequence shown here is derived from an EMBL/GenBank/DDBJ whole genome shotgun (WGS) entry which is preliminary data.</text>
</comment>
<protein>
    <submittedName>
        <fullName evidence="1">Uncharacterized protein</fullName>
    </submittedName>
</protein>
<sequence>MFPVDKRRVKREVEKLGSSKKTTKGLKVSLVADSYKKTIWNLMDKLQEADAYSMAQWLVHVERWIDDHGKETRAKYER</sequence>
<reference evidence="1 2" key="1">
    <citation type="submission" date="2018-09" db="EMBL/GenBank/DDBJ databases">
        <title>Paenibacillus SK2017-BO5.</title>
        <authorList>
            <person name="Piskunova J.V."/>
            <person name="Dubiley S.A."/>
            <person name="Severinov K.V."/>
        </authorList>
    </citation>
    <scope>NUCLEOTIDE SEQUENCE [LARGE SCALE GENOMIC DNA]</scope>
    <source>
        <strain evidence="1 2">BO5</strain>
    </source>
</reference>